<evidence type="ECO:0008006" key="3">
    <source>
        <dbReference type="Google" id="ProtNLM"/>
    </source>
</evidence>
<dbReference type="AlphaFoldDB" id="A0A3P7R1Q1"/>
<keyword evidence="2" id="KW-1185">Reference proteome</keyword>
<dbReference type="EMBL" id="UYRU01090168">
    <property type="protein sequence ID" value="VDN37076.1"/>
    <property type="molecule type" value="Genomic_DNA"/>
</dbReference>
<evidence type="ECO:0000313" key="2">
    <source>
        <dbReference type="Proteomes" id="UP000281553"/>
    </source>
</evidence>
<sequence length="145" mass="16173">MSPPMNFTAYNTNLNSSAVNLQQPPRAYFDPAMEANHLLHSQATMSYQPQRLSQPVLGADNLMCTKCFSVNTVDSRFCVRCGPPEPRKRTLSSIGTQTTGIYYQSANDLRRALSDVQLLNNLKKDIRTRARLLAPISPGRGNQPF</sequence>
<reference evidence="1 2" key="1">
    <citation type="submission" date="2018-11" db="EMBL/GenBank/DDBJ databases">
        <authorList>
            <consortium name="Pathogen Informatics"/>
        </authorList>
    </citation>
    <scope>NUCLEOTIDE SEQUENCE [LARGE SCALE GENOMIC DNA]</scope>
</reference>
<protein>
    <recommendedName>
        <fullName evidence="3">RanBP2-type domain-containing protein</fullName>
    </recommendedName>
</protein>
<name>A0A3P7R1Q1_DIBLA</name>
<dbReference type="OrthoDB" id="10033229at2759"/>
<accession>A0A3P7R1Q1</accession>
<organism evidence="1 2">
    <name type="scientific">Dibothriocephalus latus</name>
    <name type="common">Fish tapeworm</name>
    <name type="synonym">Diphyllobothrium latum</name>
    <dbReference type="NCBI Taxonomy" id="60516"/>
    <lineage>
        <taxon>Eukaryota</taxon>
        <taxon>Metazoa</taxon>
        <taxon>Spiralia</taxon>
        <taxon>Lophotrochozoa</taxon>
        <taxon>Platyhelminthes</taxon>
        <taxon>Cestoda</taxon>
        <taxon>Eucestoda</taxon>
        <taxon>Diphyllobothriidea</taxon>
        <taxon>Diphyllobothriidae</taxon>
        <taxon>Dibothriocephalus</taxon>
    </lineage>
</organism>
<gene>
    <name evidence="1" type="ORF">DILT_LOCUS17224</name>
</gene>
<evidence type="ECO:0000313" key="1">
    <source>
        <dbReference type="EMBL" id="VDN37076.1"/>
    </source>
</evidence>
<proteinExistence type="predicted"/>
<dbReference type="Proteomes" id="UP000281553">
    <property type="component" value="Unassembled WGS sequence"/>
</dbReference>